<reference evidence="7 8" key="1">
    <citation type="submission" date="2010-02" db="EMBL/GenBank/DDBJ databases">
        <authorList>
            <person name="Weinstock G."/>
            <person name="Sodergren E."/>
            <person name="Clifton S."/>
            <person name="Fulton L."/>
            <person name="Fulton B."/>
            <person name="Courtney L."/>
            <person name="Fronick C."/>
            <person name="Harrison M."/>
            <person name="Strong C."/>
            <person name="Farmer C."/>
            <person name="Delahaunty K."/>
            <person name="Markovic C."/>
            <person name="Hall O."/>
            <person name="Minx P."/>
            <person name="Tomlinson C."/>
            <person name="Mitreva M."/>
            <person name="Nelson J."/>
            <person name="Hou S."/>
            <person name="Wollam A."/>
            <person name="Pepin K.H."/>
            <person name="Johnson M."/>
            <person name="Bhonagiri V."/>
            <person name="Zhang X."/>
            <person name="Suruliraj S."/>
            <person name="Warren W."/>
            <person name="Chinwalla A."/>
            <person name="Mardis E.R."/>
            <person name="Wilson R.K."/>
        </authorList>
    </citation>
    <scope>NUCLEOTIDE SEQUENCE [LARGE SCALE GENOMIC DNA]</scope>
    <source>
        <strain evidence="7 8">DSM 2876</strain>
    </source>
</reference>
<comment type="caution">
    <text evidence="7">The sequence shown here is derived from an EMBL/GenBank/DDBJ whole genome shotgun (WGS) entry which is preliminary data.</text>
</comment>
<dbReference type="PROSITE" id="PS50885">
    <property type="entry name" value="HAMP"/>
    <property type="match status" value="1"/>
</dbReference>
<dbReference type="SMART" id="SM00304">
    <property type="entry name" value="HAMP"/>
    <property type="match status" value="1"/>
</dbReference>
<dbReference type="RefSeq" id="WP_005600904.1">
    <property type="nucleotide sequence ID" value="NZ_GG663519.1"/>
</dbReference>
<feature type="transmembrane region" description="Helical" evidence="5">
    <location>
        <begin position="20"/>
        <end position="38"/>
    </location>
</feature>
<keyword evidence="5" id="KW-1133">Transmembrane helix</keyword>
<accession>D4RW99</accession>
<keyword evidence="3" id="KW-0808">Transferase</keyword>
<dbReference type="Proteomes" id="UP000006238">
    <property type="component" value="Unassembled WGS sequence"/>
</dbReference>
<feature type="transmembrane region" description="Helical" evidence="5">
    <location>
        <begin position="283"/>
        <end position="307"/>
    </location>
</feature>
<evidence type="ECO:0000256" key="4">
    <source>
        <dbReference type="ARBA" id="ARBA00022777"/>
    </source>
</evidence>
<evidence type="ECO:0000313" key="7">
    <source>
        <dbReference type="EMBL" id="EFF69716.1"/>
    </source>
</evidence>
<dbReference type="PANTHER" id="PTHR34220:SF7">
    <property type="entry name" value="SENSOR HISTIDINE KINASE YPDA"/>
    <property type="match status" value="1"/>
</dbReference>
<dbReference type="Pfam" id="PF00672">
    <property type="entry name" value="HAMP"/>
    <property type="match status" value="1"/>
</dbReference>
<dbReference type="Pfam" id="PF02518">
    <property type="entry name" value="HATPase_c"/>
    <property type="match status" value="1"/>
</dbReference>
<proteinExistence type="predicted"/>
<evidence type="ECO:0000256" key="1">
    <source>
        <dbReference type="ARBA" id="ARBA00004370"/>
    </source>
</evidence>
<evidence type="ECO:0000256" key="2">
    <source>
        <dbReference type="ARBA" id="ARBA00022553"/>
    </source>
</evidence>
<dbReference type="SUPFAM" id="SSF158472">
    <property type="entry name" value="HAMP domain-like"/>
    <property type="match status" value="1"/>
</dbReference>
<dbReference type="STRING" id="45851.BHV86_06875"/>
<keyword evidence="4 7" id="KW-0418">Kinase</keyword>
<sequence length="568" mass="65759">MNNTGTKKKRMRLKSKLTMVYILAGFLPIVVILFVNYFQMRSVFKNQETNTLYSFINRSTLDLDAEFKKYAELAKLITNDENVNDILSTIYLDDNRINEKFDLSVAPSLDTFIYFHNEVSKITIYTDRIVDYKNKYLAPIEELKKADWYESIADSRNNNWIAGTDEKTIVLVRKMQSLEENGINGYFYEKINYDNVFEILNENISDNYGIYVSDRLGQNIYSYDTFTDKNKEYNLSLPEITKKYPDKNKDYFIVKKTIPETGWNVWLYKPEKLMGTSIRQINIITFGGTLVCLVATFMCIRFTAIFVTTRIGKLQKAVARVEKEDFSYALNTTSQDEIGELITSFSKMERKLNYLINEVYKSRIKEKEYEMKALQAQINPHFLYNTLSLINWKAIEAGKRDISKITLALSAFYRTSLNKGNNITHISGEIENMRSYLSIQLMLHDDGFDVTEDIDDSVLEYTCPNLILQPLIENAIDHGIDVMPGDRRGVISVICKDMDTYIQFVIKDNGIGMTKEQTVKILTKDSKGYGVRNVNERLKLCYGEEYPMIIKSKENAGTEVIITIPKKN</sequence>
<dbReference type="EMBL" id="ABWN01000017">
    <property type="protein sequence ID" value="EFF69716.1"/>
    <property type="molecule type" value="Genomic_DNA"/>
</dbReference>
<protein>
    <submittedName>
        <fullName evidence="7">ATPase/histidine kinase/DNA gyrase B/HSP90 domain protein</fullName>
    </submittedName>
</protein>
<dbReference type="Gene3D" id="3.30.565.10">
    <property type="entry name" value="Histidine kinase-like ATPase, C-terminal domain"/>
    <property type="match status" value="1"/>
</dbReference>
<keyword evidence="2" id="KW-0597">Phosphoprotein</keyword>
<feature type="domain" description="HAMP" evidence="6">
    <location>
        <begin position="305"/>
        <end position="357"/>
    </location>
</feature>
<evidence type="ECO:0000259" key="6">
    <source>
        <dbReference type="PROSITE" id="PS50885"/>
    </source>
</evidence>
<dbReference type="SUPFAM" id="SSF55874">
    <property type="entry name" value="ATPase domain of HSP90 chaperone/DNA topoisomerase II/histidine kinase"/>
    <property type="match status" value="1"/>
</dbReference>
<dbReference type="Pfam" id="PF06580">
    <property type="entry name" value="His_kinase"/>
    <property type="match status" value="1"/>
</dbReference>
<keyword evidence="5" id="KW-0812">Transmembrane</keyword>
<name>D4RW99_9FIRM</name>
<dbReference type="HOGENOM" id="CLU_020473_6_0_9"/>
<dbReference type="InterPro" id="IPR050640">
    <property type="entry name" value="Bact_2-comp_sensor_kinase"/>
</dbReference>
<dbReference type="InterPro" id="IPR036890">
    <property type="entry name" value="HATPase_C_sf"/>
</dbReference>
<dbReference type="InterPro" id="IPR003660">
    <property type="entry name" value="HAMP_dom"/>
</dbReference>
<dbReference type="Gene3D" id="6.10.340.10">
    <property type="match status" value="1"/>
</dbReference>
<dbReference type="eggNOG" id="COG2972">
    <property type="taxonomic scope" value="Bacteria"/>
</dbReference>
<dbReference type="SMART" id="SM00387">
    <property type="entry name" value="HATPase_c"/>
    <property type="match status" value="1"/>
</dbReference>
<organism evidence="7 8">
    <name type="scientific">Eshraghiella crossota DSM 2876</name>
    <dbReference type="NCBI Taxonomy" id="511680"/>
    <lineage>
        <taxon>Bacteria</taxon>
        <taxon>Bacillati</taxon>
        <taxon>Bacillota</taxon>
        <taxon>Clostridia</taxon>
        <taxon>Lachnospirales</taxon>
        <taxon>Lachnospiraceae</taxon>
        <taxon>Eshraghiella</taxon>
    </lineage>
</organism>
<keyword evidence="8" id="KW-1185">Reference proteome</keyword>
<dbReference type="PANTHER" id="PTHR34220">
    <property type="entry name" value="SENSOR HISTIDINE KINASE YPDA"/>
    <property type="match status" value="1"/>
</dbReference>
<dbReference type="GO" id="GO:0016020">
    <property type="term" value="C:membrane"/>
    <property type="evidence" value="ECO:0007669"/>
    <property type="project" value="UniProtKB-SubCell"/>
</dbReference>
<dbReference type="InterPro" id="IPR010559">
    <property type="entry name" value="Sig_transdc_His_kin_internal"/>
</dbReference>
<dbReference type="GO" id="GO:0000155">
    <property type="term" value="F:phosphorelay sensor kinase activity"/>
    <property type="evidence" value="ECO:0007669"/>
    <property type="project" value="InterPro"/>
</dbReference>
<dbReference type="InterPro" id="IPR003594">
    <property type="entry name" value="HATPase_dom"/>
</dbReference>
<evidence type="ECO:0000256" key="3">
    <source>
        <dbReference type="ARBA" id="ARBA00022679"/>
    </source>
</evidence>
<dbReference type="CDD" id="cd06225">
    <property type="entry name" value="HAMP"/>
    <property type="match status" value="1"/>
</dbReference>
<dbReference type="AlphaFoldDB" id="D4RW99"/>
<keyword evidence="5" id="KW-0472">Membrane</keyword>
<evidence type="ECO:0000256" key="5">
    <source>
        <dbReference type="SAM" id="Phobius"/>
    </source>
</evidence>
<dbReference type="GeneID" id="98918594"/>
<gene>
    <name evidence="7" type="ORF">BUTYVIB_00230</name>
</gene>
<comment type="subcellular location">
    <subcellularLocation>
        <location evidence="1">Membrane</location>
    </subcellularLocation>
</comment>
<evidence type="ECO:0000313" key="8">
    <source>
        <dbReference type="Proteomes" id="UP000006238"/>
    </source>
</evidence>